<name>A0A0L0W7A7_GOTPU</name>
<dbReference type="AlphaFoldDB" id="A0A0L0W7A7"/>
<reference evidence="2" key="1">
    <citation type="submission" date="2015-07" db="EMBL/GenBank/DDBJ databases">
        <title>Draft genome sequence of the purine-degrading Gottschalkia purinilyticum DSM 1384 (formerly Clostridium purinilyticum).</title>
        <authorList>
            <person name="Poehlein A."/>
            <person name="Schiel-Bengelsdorf B."/>
            <person name="Bengelsdorf F.R."/>
            <person name="Daniel R."/>
            <person name="Duerre P."/>
        </authorList>
    </citation>
    <scope>NUCLEOTIDE SEQUENCE [LARGE SCALE GENOMIC DNA]</scope>
    <source>
        <strain evidence="2">DSM 1384</strain>
    </source>
</reference>
<dbReference type="RefSeq" id="WP_050356332.1">
    <property type="nucleotide sequence ID" value="NZ_LGSS01000018.1"/>
</dbReference>
<proteinExistence type="predicted"/>
<dbReference type="InterPro" id="IPR009412">
    <property type="entry name" value="DUF1062"/>
</dbReference>
<evidence type="ECO:0008006" key="3">
    <source>
        <dbReference type="Google" id="ProtNLM"/>
    </source>
</evidence>
<dbReference type="Pfam" id="PF06353">
    <property type="entry name" value="DUF1062"/>
    <property type="match status" value="1"/>
</dbReference>
<dbReference type="Proteomes" id="UP000037267">
    <property type="component" value="Unassembled WGS sequence"/>
</dbReference>
<organism evidence="1 2">
    <name type="scientific">Gottschalkia purinilytica</name>
    <name type="common">Clostridium purinilyticum</name>
    <dbReference type="NCBI Taxonomy" id="1503"/>
    <lineage>
        <taxon>Bacteria</taxon>
        <taxon>Bacillati</taxon>
        <taxon>Bacillota</taxon>
        <taxon>Tissierellia</taxon>
        <taxon>Tissierellales</taxon>
        <taxon>Gottschalkiaceae</taxon>
        <taxon>Gottschalkia</taxon>
    </lineage>
</organism>
<dbReference type="PATRIC" id="fig|1503.3.peg.796"/>
<sequence length="199" mass="23042">MQKVTWDIQYISSPPAIKYCKKCSKKTEYLCSGLFRINAQRKYLDIWLIYKCSDCDSTWNMTIYSRISPKSIAPEILDEFHNNNEELAKKYAMDTELMRKNGVEVGLPKYKILGTNVNFNTPTELHIKSSYPSRLKVSSLLREKMNLSQSDFEQMITIGSIRSTNGLDLKKCRLQADVILIIENVQLKVKPLLHNHCKN</sequence>
<dbReference type="EMBL" id="LGSS01000018">
    <property type="protein sequence ID" value="KNF07361.1"/>
    <property type="molecule type" value="Genomic_DNA"/>
</dbReference>
<evidence type="ECO:0000313" key="2">
    <source>
        <dbReference type="Proteomes" id="UP000037267"/>
    </source>
</evidence>
<dbReference type="OrthoDB" id="9810886at2"/>
<dbReference type="STRING" id="1503.CLPU_18c00430"/>
<protein>
    <recommendedName>
        <fullName evidence="3">DUF1062 domain-containing protein</fullName>
    </recommendedName>
</protein>
<comment type="caution">
    <text evidence="1">The sequence shown here is derived from an EMBL/GenBank/DDBJ whole genome shotgun (WGS) entry which is preliminary data.</text>
</comment>
<evidence type="ECO:0000313" key="1">
    <source>
        <dbReference type="EMBL" id="KNF07361.1"/>
    </source>
</evidence>
<gene>
    <name evidence="1" type="ORF">CLPU_18c00430</name>
</gene>
<accession>A0A0L0W7A7</accession>
<keyword evidence="2" id="KW-1185">Reference proteome</keyword>